<proteinExistence type="inferred from homology"/>
<evidence type="ECO:0000313" key="7">
    <source>
        <dbReference type="EMBL" id="SBT20711.1"/>
    </source>
</evidence>
<dbReference type="Gene3D" id="1.10.10.10">
    <property type="entry name" value="Winged helix-like DNA-binding domain superfamily/Winged helix DNA-binding domain"/>
    <property type="match status" value="1"/>
</dbReference>
<dbReference type="InterPro" id="IPR036388">
    <property type="entry name" value="WH-like_DNA-bd_sf"/>
</dbReference>
<evidence type="ECO:0000259" key="5">
    <source>
        <dbReference type="PROSITE" id="PS50931"/>
    </source>
</evidence>
<evidence type="ECO:0000256" key="4">
    <source>
        <dbReference type="ARBA" id="ARBA00023163"/>
    </source>
</evidence>
<sequence length="309" mass="35241">MKLDQLRAFIAVVEMGSFRAAAEAIHKTQPSISAAVKALEGQYGIQLLDRDSYRPTLTAEGKAFFKQSKKLLLQVNQLEHLGHHLAQGTEQQPLRLCISQMSLTEHIVRLLKAFDAEHPHIAVELTTDHLNGVQEHLVKEKSEIAIGPSYGLDDRHVFVEVGKLEMTCVVHPDLLPTLQASSQKVKQQALYSLPQILVSRSAENQEHRFVLPTGRRWHVNDFQAKKTLVQAGMGWARMPHYMIKDSLEEGRLVRMDVENFSSHSQFPLFMVRLRNQTLSPEANAFWRFIKRYLKTPTSDNEDYAVAWKL</sequence>
<evidence type="ECO:0000313" key="9">
    <source>
        <dbReference type="Proteomes" id="UP000092871"/>
    </source>
</evidence>
<dbReference type="EMBL" id="FLRA01000006">
    <property type="protein sequence ID" value="SBT16982.1"/>
    <property type="molecule type" value="Genomic_DNA"/>
</dbReference>
<dbReference type="SUPFAM" id="SSF53850">
    <property type="entry name" value="Periplasmic binding protein-like II"/>
    <property type="match status" value="1"/>
</dbReference>
<dbReference type="CDD" id="cd05466">
    <property type="entry name" value="PBP2_LTTR_substrate"/>
    <property type="match status" value="1"/>
</dbReference>
<dbReference type="Proteomes" id="UP000092840">
    <property type="component" value="Unassembled WGS sequence"/>
</dbReference>
<dbReference type="SUPFAM" id="SSF46785">
    <property type="entry name" value="Winged helix' DNA-binding domain"/>
    <property type="match status" value="1"/>
</dbReference>
<dbReference type="GO" id="GO:0003700">
    <property type="term" value="F:DNA-binding transcription factor activity"/>
    <property type="evidence" value="ECO:0007669"/>
    <property type="project" value="InterPro"/>
</dbReference>
<dbReference type="RefSeq" id="WP_067033052.1">
    <property type="nucleotide sequence ID" value="NZ_FLRA01000006.1"/>
</dbReference>
<reference evidence="7 8" key="1">
    <citation type="submission" date="2016-06" db="EMBL/GenBank/DDBJ databases">
        <authorList>
            <person name="Rodrigo-Torres L."/>
            <person name="Arahal D.R."/>
        </authorList>
    </citation>
    <scope>NUCLEOTIDE SEQUENCE [LARGE SCALE GENOMIC DNA]</scope>
    <source>
        <strain evidence="7 8">CECT 5116</strain>
    </source>
</reference>
<name>A0A1C3JPB1_9GAMM</name>
<keyword evidence="3" id="KW-0238">DNA-binding</keyword>
<reference evidence="6 9" key="2">
    <citation type="submission" date="2016-06" db="EMBL/GenBank/DDBJ databases">
        <authorList>
            <person name="Kjaerup R.B."/>
            <person name="Dalgaard T.S."/>
            <person name="Juul-Madsen H.R."/>
        </authorList>
    </citation>
    <scope>NUCLEOTIDE SEQUENCE [LARGE SCALE GENOMIC DNA]</scope>
    <source>
        <strain evidence="6 9">CECT 5115</strain>
    </source>
</reference>
<keyword evidence="8" id="KW-1185">Reference proteome</keyword>
<evidence type="ECO:0000256" key="3">
    <source>
        <dbReference type="ARBA" id="ARBA00023125"/>
    </source>
</evidence>
<dbReference type="PANTHER" id="PTHR30126:SF88">
    <property type="entry name" value="TRANSCRIPTIONAL REGULATOR-RELATED"/>
    <property type="match status" value="1"/>
</dbReference>
<keyword evidence="2" id="KW-0805">Transcription regulation</keyword>
<dbReference type="Pfam" id="PF03466">
    <property type="entry name" value="LysR_substrate"/>
    <property type="match status" value="1"/>
</dbReference>
<dbReference type="AlphaFoldDB" id="A0A1C3JPB1"/>
<organism evidence="6 9">
    <name type="scientific">Marinomonas gallaica</name>
    <dbReference type="NCBI Taxonomy" id="1806667"/>
    <lineage>
        <taxon>Bacteria</taxon>
        <taxon>Pseudomonadati</taxon>
        <taxon>Pseudomonadota</taxon>
        <taxon>Gammaproteobacteria</taxon>
        <taxon>Oceanospirillales</taxon>
        <taxon>Oceanospirillaceae</taxon>
        <taxon>Marinomonas</taxon>
    </lineage>
</organism>
<keyword evidence="4" id="KW-0804">Transcription</keyword>
<evidence type="ECO:0000313" key="8">
    <source>
        <dbReference type="Proteomes" id="UP000092840"/>
    </source>
</evidence>
<protein>
    <submittedName>
        <fullName evidence="6">HTH-type transcriptional activator AllS</fullName>
    </submittedName>
</protein>
<dbReference type="PROSITE" id="PS50931">
    <property type="entry name" value="HTH_LYSR"/>
    <property type="match status" value="1"/>
</dbReference>
<dbReference type="PANTHER" id="PTHR30126">
    <property type="entry name" value="HTH-TYPE TRANSCRIPTIONAL REGULATOR"/>
    <property type="match status" value="1"/>
</dbReference>
<evidence type="ECO:0000256" key="1">
    <source>
        <dbReference type="ARBA" id="ARBA00009437"/>
    </source>
</evidence>
<dbReference type="FunFam" id="1.10.10.10:FF:000001">
    <property type="entry name" value="LysR family transcriptional regulator"/>
    <property type="match status" value="1"/>
</dbReference>
<dbReference type="OrthoDB" id="9786526at2"/>
<dbReference type="Gene3D" id="3.40.190.290">
    <property type="match status" value="1"/>
</dbReference>
<feature type="domain" description="HTH lysR-type" evidence="5">
    <location>
        <begin position="1"/>
        <end position="58"/>
    </location>
</feature>
<dbReference type="EMBL" id="FLRB01000007">
    <property type="protein sequence ID" value="SBT20711.1"/>
    <property type="molecule type" value="Genomic_DNA"/>
</dbReference>
<gene>
    <name evidence="6" type="primary">allS_1</name>
    <name evidence="6" type="ORF">MGA5115_01070</name>
    <name evidence="7" type="ORF">MGA5116_01298</name>
</gene>
<evidence type="ECO:0000256" key="2">
    <source>
        <dbReference type="ARBA" id="ARBA00023015"/>
    </source>
</evidence>
<accession>A0A1C3JPB1</accession>
<dbReference type="PRINTS" id="PR00039">
    <property type="entry name" value="HTHLYSR"/>
</dbReference>
<evidence type="ECO:0000313" key="6">
    <source>
        <dbReference type="EMBL" id="SBT16982.1"/>
    </source>
</evidence>
<dbReference type="InterPro" id="IPR005119">
    <property type="entry name" value="LysR_subst-bd"/>
</dbReference>
<dbReference type="Proteomes" id="UP000092871">
    <property type="component" value="Unassembled WGS sequence"/>
</dbReference>
<dbReference type="InterPro" id="IPR036390">
    <property type="entry name" value="WH_DNA-bd_sf"/>
</dbReference>
<dbReference type="GO" id="GO:0000976">
    <property type="term" value="F:transcription cis-regulatory region binding"/>
    <property type="evidence" value="ECO:0007669"/>
    <property type="project" value="TreeGrafter"/>
</dbReference>
<comment type="similarity">
    <text evidence="1">Belongs to the LysR transcriptional regulatory family.</text>
</comment>
<dbReference type="InterPro" id="IPR000847">
    <property type="entry name" value="LysR_HTH_N"/>
</dbReference>
<dbReference type="Pfam" id="PF00126">
    <property type="entry name" value="HTH_1"/>
    <property type="match status" value="1"/>
</dbReference>